<sequence>MSEFNTNSNKPDNKIFHNAKESTSSLELVNSSSTTLTNTTSTNSSSSAIDSSSTYGIAKYIIASNTSEKESTNPYTTINIPENDNKNDDTKSIKKKGKKHSILCKVFTIIMIIILSLILVMVVAFFIYTSIYYHASNNTLKFLENTSDVKISKINTGYYFDGPSNDKALIFYPGGKVEETAYSDILYEIAKKGIDCYLVKMPFRLAIFNKNKANSIIKENKNLYKKWYIGGHSLGGAMAASYASDHEKDLDGLVLLAAYSINKLPEDMKVISFLGSNDKVLKWDTYKENIKNLPSNYTEIIIKGGNHGQFGDYGIQKGDGKADISVTEQHKQIVEGIFKIF</sequence>
<evidence type="ECO:0000313" key="4">
    <source>
        <dbReference type="EMBL" id="ORX76654.1"/>
    </source>
</evidence>
<evidence type="ECO:0000256" key="1">
    <source>
        <dbReference type="SAM" id="MobiDB-lite"/>
    </source>
</evidence>
<feature type="domain" description="Alpha/beta hydrolase fold-5" evidence="3">
    <location>
        <begin position="168"/>
        <end position="330"/>
    </location>
</feature>
<feature type="compositionally biased region" description="Basic and acidic residues" evidence="1">
    <location>
        <begin position="83"/>
        <end position="92"/>
    </location>
</feature>
<dbReference type="EMBL" id="MCFG01000286">
    <property type="protein sequence ID" value="ORX76654.1"/>
    <property type="molecule type" value="Genomic_DNA"/>
</dbReference>
<dbReference type="AlphaFoldDB" id="A0A1Y1WU37"/>
<evidence type="ECO:0000313" key="5">
    <source>
        <dbReference type="Proteomes" id="UP000193944"/>
    </source>
</evidence>
<dbReference type="GO" id="GO:0016787">
    <property type="term" value="F:hydrolase activity"/>
    <property type="evidence" value="ECO:0007669"/>
    <property type="project" value="InterPro"/>
</dbReference>
<reference evidence="4 5" key="2">
    <citation type="submission" date="2016-08" db="EMBL/GenBank/DDBJ databases">
        <title>Pervasive Adenine N6-methylation of Active Genes in Fungi.</title>
        <authorList>
            <consortium name="DOE Joint Genome Institute"/>
            <person name="Mondo S.J."/>
            <person name="Dannebaum R.O."/>
            <person name="Kuo R.C."/>
            <person name="Labutti K."/>
            <person name="Haridas S."/>
            <person name="Kuo A."/>
            <person name="Salamov A."/>
            <person name="Ahrendt S.R."/>
            <person name="Lipzen A."/>
            <person name="Sullivan W."/>
            <person name="Andreopoulos W.B."/>
            <person name="Clum A."/>
            <person name="Lindquist E."/>
            <person name="Daum C."/>
            <person name="Ramamoorthy G.K."/>
            <person name="Gryganskyi A."/>
            <person name="Culley D."/>
            <person name="Magnuson J.K."/>
            <person name="James T.Y."/>
            <person name="O'Malley M.A."/>
            <person name="Stajich J.E."/>
            <person name="Spatafora J.W."/>
            <person name="Visel A."/>
            <person name="Grigoriev I.V."/>
        </authorList>
    </citation>
    <scope>NUCLEOTIDE SEQUENCE [LARGE SCALE GENOMIC DNA]</scope>
    <source>
        <strain evidence="4 5">S4</strain>
    </source>
</reference>
<proteinExistence type="predicted"/>
<reference evidence="4 5" key="1">
    <citation type="submission" date="2016-08" db="EMBL/GenBank/DDBJ databases">
        <title>A Parts List for Fungal Cellulosomes Revealed by Comparative Genomics.</title>
        <authorList>
            <consortium name="DOE Joint Genome Institute"/>
            <person name="Haitjema C.H."/>
            <person name="Gilmore S.P."/>
            <person name="Henske J.K."/>
            <person name="Solomon K.V."/>
            <person name="De Groot R."/>
            <person name="Kuo A."/>
            <person name="Mondo S.J."/>
            <person name="Salamov A.A."/>
            <person name="Labutti K."/>
            <person name="Zhao Z."/>
            <person name="Chiniquy J."/>
            <person name="Barry K."/>
            <person name="Brewer H.M."/>
            <person name="Purvine S.O."/>
            <person name="Wright A.T."/>
            <person name="Boxma B."/>
            <person name="Van Alen T."/>
            <person name="Hackstein J.H."/>
            <person name="Baker S.E."/>
            <person name="Grigoriev I.V."/>
            <person name="O'Malley M.A."/>
        </authorList>
    </citation>
    <scope>NUCLEOTIDE SEQUENCE [LARGE SCALE GENOMIC DNA]</scope>
    <source>
        <strain evidence="4 5">S4</strain>
    </source>
</reference>
<dbReference type="OrthoDB" id="2148812at2759"/>
<dbReference type="Pfam" id="PF12695">
    <property type="entry name" value="Abhydrolase_5"/>
    <property type="match status" value="1"/>
</dbReference>
<dbReference type="Proteomes" id="UP000193944">
    <property type="component" value="Unassembled WGS sequence"/>
</dbReference>
<feature type="compositionally biased region" description="Polar residues" evidence="1">
    <location>
        <begin position="72"/>
        <end position="82"/>
    </location>
</feature>
<dbReference type="InterPro" id="IPR029058">
    <property type="entry name" value="AB_hydrolase_fold"/>
</dbReference>
<dbReference type="Gene3D" id="3.40.50.1820">
    <property type="entry name" value="alpha/beta hydrolase"/>
    <property type="match status" value="1"/>
</dbReference>
<keyword evidence="5" id="KW-1185">Reference proteome</keyword>
<evidence type="ECO:0000259" key="3">
    <source>
        <dbReference type="Pfam" id="PF12695"/>
    </source>
</evidence>
<keyword evidence="2" id="KW-0472">Membrane</keyword>
<dbReference type="InterPro" id="IPR029059">
    <property type="entry name" value="AB_hydrolase_5"/>
</dbReference>
<accession>A0A1Y1WU37</accession>
<keyword evidence="2" id="KW-1133">Transmembrane helix</keyword>
<name>A0A1Y1WU37_9FUNG</name>
<organism evidence="4 5">
    <name type="scientific">Anaeromyces robustus</name>
    <dbReference type="NCBI Taxonomy" id="1754192"/>
    <lineage>
        <taxon>Eukaryota</taxon>
        <taxon>Fungi</taxon>
        <taxon>Fungi incertae sedis</taxon>
        <taxon>Chytridiomycota</taxon>
        <taxon>Chytridiomycota incertae sedis</taxon>
        <taxon>Neocallimastigomycetes</taxon>
        <taxon>Neocallimastigales</taxon>
        <taxon>Neocallimastigaceae</taxon>
        <taxon>Anaeromyces</taxon>
    </lineage>
</organism>
<keyword evidence="2" id="KW-0812">Transmembrane</keyword>
<comment type="caution">
    <text evidence="4">The sequence shown here is derived from an EMBL/GenBank/DDBJ whole genome shotgun (WGS) entry which is preliminary data.</text>
</comment>
<feature type="region of interest" description="Disordered" evidence="1">
    <location>
        <begin position="70"/>
        <end position="92"/>
    </location>
</feature>
<gene>
    <name evidence="4" type="ORF">BCR32DRAFT_329264</name>
</gene>
<protein>
    <recommendedName>
        <fullName evidence="3">Alpha/beta hydrolase fold-5 domain-containing protein</fullName>
    </recommendedName>
</protein>
<dbReference type="SUPFAM" id="SSF53474">
    <property type="entry name" value="alpha/beta-Hydrolases"/>
    <property type="match status" value="1"/>
</dbReference>
<feature type="transmembrane region" description="Helical" evidence="2">
    <location>
        <begin position="102"/>
        <end position="128"/>
    </location>
</feature>
<evidence type="ECO:0000256" key="2">
    <source>
        <dbReference type="SAM" id="Phobius"/>
    </source>
</evidence>